<proteinExistence type="predicted"/>
<dbReference type="HOGENOM" id="CLU_2217498_0_0_9"/>
<protein>
    <submittedName>
        <fullName evidence="1">Uncharacterized protein</fullName>
    </submittedName>
</protein>
<comment type="caution">
    <text evidence="1">The sequence shown here is derived from an EMBL/GenBank/DDBJ whole genome shotgun (WGS) entry which is preliminary data.</text>
</comment>
<sequence>MFRIYLALVLIQWCIVKIADIMKQERTICHIAAIPTAVDQSIRNQTIFAPMGNASGEMIKMKSKCIKCGVIKEIVCTVDGNPWCEECFDKALGPEEIIELKTGMEE</sequence>
<evidence type="ECO:0000313" key="1">
    <source>
        <dbReference type="EMBL" id="EDS11212.1"/>
    </source>
</evidence>
<gene>
    <name evidence="1" type="ORF">ANACOL_01832</name>
</gene>
<organism evidence="1 2">
    <name type="scientific">Anaerotruncus colihominis DSM 17241</name>
    <dbReference type="NCBI Taxonomy" id="445972"/>
    <lineage>
        <taxon>Bacteria</taxon>
        <taxon>Bacillati</taxon>
        <taxon>Bacillota</taxon>
        <taxon>Clostridia</taxon>
        <taxon>Eubacteriales</taxon>
        <taxon>Oscillospiraceae</taxon>
        <taxon>Anaerotruncus</taxon>
    </lineage>
</organism>
<dbReference type="Proteomes" id="UP000003803">
    <property type="component" value="Unassembled WGS sequence"/>
</dbReference>
<keyword evidence="2" id="KW-1185">Reference proteome</keyword>
<dbReference type="EMBL" id="ABGD02000014">
    <property type="protein sequence ID" value="EDS11212.1"/>
    <property type="molecule type" value="Genomic_DNA"/>
</dbReference>
<evidence type="ECO:0000313" key="2">
    <source>
        <dbReference type="Proteomes" id="UP000003803"/>
    </source>
</evidence>
<reference evidence="1" key="1">
    <citation type="submission" date="2007-11" db="EMBL/GenBank/DDBJ databases">
        <authorList>
            <person name="Fulton L."/>
            <person name="Clifton S."/>
            <person name="Fulton B."/>
            <person name="Xu J."/>
            <person name="Minx P."/>
            <person name="Pepin K.H."/>
            <person name="Johnson M."/>
            <person name="Thiruvilangam P."/>
            <person name="Bhonagiri V."/>
            <person name="Nash W.E."/>
            <person name="Mardis E.R."/>
            <person name="Wilson R.K."/>
        </authorList>
    </citation>
    <scope>NUCLEOTIDE SEQUENCE [LARGE SCALE GENOMIC DNA]</scope>
    <source>
        <strain evidence="1">DSM 17241</strain>
    </source>
</reference>
<dbReference type="AlphaFoldDB" id="B0PAN2"/>
<reference evidence="1" key="2">
    <citation type="submission" date="2013-09" db="EMBL/GenBank/DDBJ databases">
        <title>Draft genome sequence of Anaerotruncus colihominis(DSM 17241).</title>
        <authorList>
            <person name="Sudarsanam P."/>
            <person name="Ley R."/>
            <person name="Guruge J."/>
            <person name="Turnbaugh P.J."/>
            <person name="Mahowald M."/>
            <person name="Liep D."/>
            <person name="Gordon J."/>
        </authorList>
    </citation>
    <scope>NUCLEOTIDE SEQUENCE</scope>
    <source>
        <strain evidence="1">DSM 17241</strain>
    </source>
</reference>
<name>B0PAN2_9FIRM</name>
<accession>B0PAN2</accession>